<dbReference type="EMBL" id="DRLD01000360">
    <property type="protein sequence ID" value="HED11557.1"/>
    <property type="molecule type" value="Genomic_DNA"/>
</dbReference>
<sequence>MVKGIDIFRDFFREFAGNYILIGGAACDVHMSRAGLHFRATRDLDIVLVVEALNSAFIQKFWEFIKEGNYHNRQKSVGKRKYYRFIKPEKEGYPFQLELFAAKPQLLNLPDESRLTPIPAGEDISSLSAILMDEDYYNFVKEHSTVRGNLHVAQTEALICLKARAFLDLQNRRERGEEVDERSVRKHKNDVIRLAVLLTSEKSLKLPSSIALDMEKFLRVIEESPPDYKLLGKNMGIPGMGGTNIIKQLRHTYLV</sequence>
<proteinExistence type="predicted"/>
<evidence type="ECO:0000313" key="1">
    <source>
        <dbReference type="EMBL" id="HED11557.1"/>
    </source>
</evidence>
<dbReference type="AlphaFoldDB" id="A0A7V1LPZ3"/>
<protein>
    <recommendedName>
        <fullName evidence="2">Nucleotidyl transferase AbiEii/AbiGii toxin family protein</fullName>
    </recommendedName>
</protein>
<dbReference type="Proteomes" id="UP000886005">
    <property type="component" value="Unassembled WGS sequence"/>
</dbReference>
<dbReference type="PROSITE" id="PS51257">
    <property type="entry name" value="PROKAR_LIPOPROTEIN"/>
    <property type="match status" value="1"/>
</dbReference>
<evidence type="ECO:0008006" key="2">
    <source>
        <dbReference type="Google" id="ProtNLM"/>
    </source>
</evidence>
<name>A0A7V1LPZ3_CALAY</name>
<organism evidence="1">
    <name type="scientific">Caldithrix abyssi</name>
    <dbReference type="NCBI Taxonomy" id="187145"/>
    <lineage>
        <taxon>Bacteria</taxon>
        <taxon>Pseudomonadati</taxon>
        <taxon>Calditrichota</taxon>
        <taxon>Calditrichia</taxon>
        <taxon>Calditrichales</taxon>
        <taxon>Calditrichaceae</taxon>
        <taxon>Caldithrix</taxon>
    </lineage>
</organism>
<reference evidence="1" key="1">
    <citation type="journal article" date="2020" name="mSystems">
        <title>Genome- and Community-Level Interaction Insights into Carbon Utilization and Element Cycling Functions of Hydrothermarchaeota in Hydrothermal Sediment.</title>
        <authorList>
            <person name="Zhou Z."/>
            <person name="Liu Y."/>
            <person name="Xu W."/>
            <person name="Pan J."/>
            <person name="Luo Z.H."/>
            <person name="Li M."/>
        </authorList>
    </citation>
    <scope>NUCLEOTIDE SEQUENCE [LARGE SCALE GENOMIC DNA]</scope>
    <source>
        <strain evidence="1">HyVt-456</strain>
    </source>
</reference>
<comment type="caution">
    <text evidence="1">The sequence shown here is derived from an EMBL/GenBank/DDBJ whole genome shotgun (WGS) entry which is preliminary data.</text>
</comment>
<accession>A0A7V1LPZ3</accession>
<gene>
    <name evidence="1" type="ORF">ENJ10_12775</name>
</gene>